<sequence length="374" mass="42845">MIGSTLTKEGRSKLCDLLRHNLDIFAWKPADMIGVPRHNAEHHLNVREGCPPIRQKKRGQAADRNKAIQEEVGKLVDAGIMKEVHYHSWLSNPVMVKKHDGSWRMCVDFKDLNKACPKDGYPLPKIDWKVESLYGFPFKCFLDAYKGYHQIKMAKEDKEKTTFITSQGIYYYSKMSFGLRNAGATYQHLVDKVFHKQVGRNLEVYVDDLVIKSRTKGEIIKDIEETFKKLRKINMKLNPKNCTFGVKEGMFLGYKVNTKGMKVCPDKLDVVLSLPSPKCLKDMQKLNGKLVSLNRFLAKSAEKSLPFFKTLKKCTKKSDLCWTDEAESAFKQMKQHIAELPMLTAPEEKEELIVYLAAARETVSAVQMTEKEAK</sequence>
<dbReference type="InterPro" id="IPR000477">
    <property type="entry name" value="RT_dom"/>
</dbReference>
<dbReference type="EMBL" id="BQNB010009805">
    <property type="protein sequence ID" value="GJS68632.1"/>
    <property type="molecule type" value="Genomic_DNA"/>
</dbReference>
<reference evidence="2" key="1">
    <citation type="journal article" date="2022" name="Int. J. Mol. Sci.">
        <title>Draft Genome of Tanacetum Coccineum: Genomic Comparison of Closely Related Tanacetum-Family Plants.</title>
        <authorList>
            <person name="Yamashiro T."/>
            <person name="Shiraishi A."/>
            <person name="Nakayama K."/>
            <person name="Satake H."/>
        </authorList>
    </citation>
    <scope>NUCLEOTIDE SEQUENCE</scope>
</reference>
<proteinExistence type="predicted"/>
<keyword evidence="2" id="KW-0548">Nucleotidyltransferase</keyword>
<dbReference type="PANTHER" id="PTHR24559:SF444">
    <property type="entry name" value="REVERSE TRANSCRIPTASE DOMAIN-CONTAINING PROTEIN"/>
    <property type="match status" value="1"/>
</dbReference>
<dbReference type="SUPFAM" id="SSF56672">
    <property type="entry name" value="DNA/RNA polymerases"/>
    <property type="match status" value="1"/>
</dbReference>
<gene>
    <name evidence="2" type="ORF">Tco_0683197</name>
</gene>
<organism evidence="2 3">
    <name type="scientific">Tanacetum coccineum</name>
    <dbReference type="NCBI Taxonomy" id="301880"/>
    <lineage>
        <taxon>Eukaryota</taxon>
        <taxon>Viridiplantae</taxon>
        <taxon>Streptophyta</taxon>
        <taxon>Embryophyta</taxon>
        <taxon>Tracheophyta</taxon>
        <taxon>Spermatophyta</taxon>
        <taxon>Magnoliopsida</taxon>
        <taxon>eudicotyledons</taxon>
        <taxon>Gunneridae</taxon>
        <taxon>Pentapetalae</taxon>
        <taxon>asterids</taxon>
        <taxon>campanulids</taxon>
        <taxon>Asterales</taxon>
        <taxon>Asteraceae</taxon>
        <taxon>Asteroideae</taxon>
        <taxon>Anthemideae</taxon>
        <taxon>Anthemidinae</taxon>
        <taxon>Tanacetum</taxon>
    </lineage>
</organism>
<dbReference type="InterPro" id="IPR053134">
    <property type="entry name" value="RNA-dir_DNA_polymerase"/>
</dbReference>
<protein>
    <submittedName>
        <fullName evidence="2">Reverse transcriptase domain-containing protein</fullName>
    </submittedName>
</protein>
<evidence type="ECO:0000259" key="1">
    <source>
        <dbReference type="Pfam" id="PF00078"/>
    </source>
</evidence>
<dbReference type="CDD" id="cd01647">
    <property type="entry name" value="RT_LTR"/>
    <property type="match status" value="1"/>
</dbReference>
<dbReference type="Gene3D" id="3.10.10.10">
    <property type="entry name" value="HIV Type 1 Reverse Transcriptase, subunit A, domain 1"/>
    <property type="match status" value="1"/>
</dbReference>
<dbReference type="InterPro" id="IPR043502">
    <property type="entry name" value="DNA/RNA_pol_sf"/>
</dbReference>
<dbReference type="InterPro" id="IPR043128">
    <property type="entry name" value="Rev_trsase/Diguanyl_cyclase"/>
</dbReference>
<keyword evidence="2" id="KW-0695">RNA-directed DNA polymerase</keyword>
<evidence type="ECO:0000313" key="2">
    <source>
        <dbReference type="EMBL" id="GJS68632.1"/>
    </source>
</evidence>
<accession>A0ABQ4XUG4</accession>
<dbReference type="PANTHER" id="PTHR24559">
    <property type="entry name" value="TRANSPOSON TY3-I GAG-POL POLYPROTEIN"/>
    <property type="match status" value="1"/>
</dbReference>
<comment type="caution">
    <text evidence="2">The sequence shown here is derived from an EMBL/GenBank/DDBJ whole genome shotgun (WGS) entry which is preliminary data.</text>
</comment>
<dbReference type="Pfam" id="PF00078">
    <property type="entry name" value="RVT_1"/>
    <property type="match status" value="1"/>
</dbReference>
<name>A0ABQ4XUG4_9ASTR</name>
<dbReference type="Proteomes" id="UP001151760">
    <property type="component" value="Unassembled WGS sequence"/>
</dbReference>
<dbReference type="GO" id="GO:0003964">
    <property type="term" value="F:RNA-directed DNA polymerase activity"/>
    <property type="evidence" value="ECO:0007669"/>
    <property type="project" value="UniProtKB-KW"/>
</dbReference>
<keyword evidence="2" id="KW-0808">Transferase</keyword>
<reference evidence="2" key="2">
    <citation type="submission" date="2022-01" db="EMBL/GenBank/DDBJ databases">
        <authorList>
            <person name="Yamashiro T."/>
            <person name="Shiraishi A."/>
            <person name="Satake H."/>
            <person name="Nakayama K."/>
        </authorList>
    </citation>
    <scope>NUCLEOTIDE SEQUENCE</scope>
</reference>
<feature type="domain" description="Reverse transcriptase" evidence="1">
    <location>
        <begin position="96"/>
        <end position="256"/>
    </location>
</feature>
<keyword evidence="3" id="KW-1185">Reference proteome</keyword>
<evidence type="ECO:0000313" key="3">
    <source>
        <dbReference type="Proteomes" id="UP001151760"/>
    </source>
</evidence>
<dbReference type="Gene3D" id="3.30.70.270">
    <property type="match status" value="2"/>
</dbReference>